<reference evidence="5" key="1">
    <citation type="journal article" date="2023" name="Mol. Phylogenet. Evol.">
        <title>Genome-scale phylogeny and comparative genomics of the fungal order Sordariales.</title>
        <authorList>
            <person name="Hensen N."/>
            <person name="Bonometti L."/>
            <person name="Westerberg I."/>
            <person name="Brannstrom I.O."/>
            <person name="Guillou S."/>
            <person name="Cros-Aarteil S."/>
            <person name="Calhoun S."/>
            <person name="Haridas S."/>
            <person name="Kuo A."/>
            <person name="Mondo S."/>
            <person name="Pangilinan J."/>
            <person name="Riley R."/>
            <person name="LaButti K."/>
            <person name="Andreopoulos B."/>
            <person name="Lipzen A."/>
            <person name="Chen C."/>
            <person name="Yan M."/>
            <person name="Daum C."/>
            <person name="Ng V."/>
            <person name="Clum A."/>
            <person name="Steindorff A."/>
            <person name="Ohm R.A."/>
            <person name="Martin F."/>
            <person name="Silar P."/>
            <person name="Natvig D.O."/>
            <person name="Lalanne C."/>
            <person name="Gautier V."/>
            <person name="Ament-Velasquez S.L."/>
            <person name="Kruys A."/>
            <person name="Hutchinson M.I."/>
            <person name="Powell A.J."/>
            <person name="Barry K."/>
            <person name="Miller A.N."/>
            <person name="Grigoriev I.V."/>
            <person name="Debuchy R."/>
            <person name="Gladieux P."/>
            <person name="Hiltunen Thoren M."/>
            <person name="Johannesson H."/>
        </authorList>
    </citation>
    <scope>NUCLEOTIDE SEQUENCE</scope>
    <source>
        <strain evidence="5">CBS 333.67</strain>
    </source>
</reference>
<dbReference type="InterPro" id="IPR036291">
    <property type="entry name" value="NAD(P)-bd_dom_sf"/>
</dbReference>
<protein>
    <recommendedName>
        <fullName evidence="4">NAD-dependent epimerase/dehydratase domain-containing protein</fullName>
    </recommendedName>
</protein>
<dbReference type="GeneID" id="87882025"/>
<keyword evidence="2" id="KW-0119">Carbohydrate metabolism</keyword>
<evidence type="ECO:0000313" key="5">
    <source>
        <dbReference type="EMBL" id="KAK3304751.1"/>
    </source>
</evidence>
<organism evidence="5 6">
    <name type="scientific">Chaetomium strumarium</name>
    <dbReference type="NCBI Taxonomy" id="1170767"/>
    <lineage>
        <taxon>Eukaryota</taxon>
        <taxon>Fungi</taxon>
        <taxon>Dikarya</taxon>
        <taxon>Ascomycota</taxon>
        <taxon>Pezizomycotina</taxon>
        <taxon>Sordariomycetes</taxon>
        <taxon>Sordariomycetidae</taxon>
        <taxon>Sordariales</taxon>
        <taxon>Chaetomiaceae</taxon>
        <taxon>Chaetomium</taxon>
    </lineage>
</organism>
<sequence length="349" mass="38499">MPLPTEPPINVLITGAAGLVGPLLVTRLLNAPQYRVLLTDLADPIVPDGVAHPHHATTLKGDITSPDFVSALLTHPAVQPLHAVCLFHGIMSAAAERDYDASLRVNVDSVRLIAETLRKQHGVRPPVRLIYASSLAVFGPPFPNPNHPNPTDSSSSTSNLKIPERWIPTPQSTYGAHKLMTETYLNEVHRRGWLDVFVARFPTIAVRPGKPTGAASSFWSGIVREPMNGVECVVPIRDRGFRAFLTAPSTVAENLVRVLHWESGMLPGHVRQVTFPGIAVSVQELRDALAKYGGEERLRLIREEPDERLERILRSWPPDFDITTPLRLGLVVDRSADDLVREYVEGLKK</sequence>
<reference evidence="5" key="2">
    <citation type="submission" date="2023-06" db="EMBL/GenBank/DDBJ databases">
        <authorList>
            <consortium name="Lawrence Berkeley National Laboratory"/>
            <person name="Mondo S.J."/>
            <person name="Hensen N."/>
            <person name="Bonometti L."/>
            <person name="Westerberg I."/>
            <person name="Brannstrom I.O."/>
            <person name="Guillou S."/>
            <person name="Cros-Aarteil S."/>
            <person name="Calhoun S."/>
            <person name="Haridas S."/>
            <person name="Kuo A."/>
            <person name="Pangilinan J."/>
            <person name="Riley R."/>
            <person name="Labutti K."/>
            <person name="Andreopoulos B."/>
            <person name="Lipzen A."/>
            <person name="Chen C."/>
            <person name="Yanf M."/>
            <person name="Daum C."/>
            <person name="Ng V."/>
            <person name="Clum A."/>
            <person name="Steindorff A."/>
            <person name="Ohm R."/>
            <person name="Martin F."/>
            <person name="Silar P."/>
            <person name="Natvig D."/>
            <person name="Lalanne C."/>
            <person name="Gautier V."/>
            <person name="Ament-Velasquez S.L."/>
            <person name="Kruys A."/>
            <person name="Hutchinson M.I."/>
            <person name="Powell A.J."/>
            <person name="Barry K."/>
            <person name="Miller A.N."/>
            <person name="Grigoriev I.V."/>
            <person name="Debuchy R."/>
            <person name="Gladieux P."/>
            <person name="Thoren M.H."/>
            <person name="Johannesson H."/>
        </authorList>
    </citation>
    <scope>NUCLEOTIDE SEQUENCE</scope>
    <source>
        <strain evidence="5">CBS 333.67</strain>
    </source>
</reference>
<feature type="region of interest" description="Disordered" evidence="3">
    <location>
        <begin position="142"/>
        <end position="161"/>
    </location>
</feature>
<feature type="compositionally biased region" description="Low complexity" evidence="3">
    <location>
        <begin position="149"/>
        <end position="159"/>
    </location>
</feature>
<gene>
    <name evidence="5" type="ORF">B0T15DRAFT_252406</name>
</gene>
<dbReference type="RefSeq" id="XP_062720531.1">
    <property type="nucleotide sequence ID" value="XM_062863196.1"/>
</dbReference>
<dbReference type="SUPFAM" id="SSF51735">
    <property type="entry name" value="NAD(P)-binding Rossmann-fold domains"/>
    <property type="match status" value="1"/>
</dbReference>
<dbReference type="AlphaFoldDB" id="A0AAJ0GRF9"/>
<proteinExistence type="predicted"/>
<dbReference type="Proteomes" id="UP001273166">
    <property type="component" value="Unassembled WGS sequence"/>
</dbReference>
<evidence type="ECO:0000256" key="3">
    <source>
        <dbReference type="SAM" id="MobiDB-lite"/>
    </source>
</evidence>
<accession>A0AAJ0GRF9</accession>
<dbReference type="PANTHER" id="PTHR43103">
    <property type="entry name" value="NUCLEOSIDE-DIPHOSPHATE-SUGAR EPIMERASE"/>
    <property type="match status" value="1"/>
</dbReference>
<dbReference type="Gene3D" id="3.40.50.720">
    <property type="entry name" value="NAD(P)-binding Rossmann-like Domain"/>
    <property type="match status" value="1"/>
</dbReference>
<keyword evidence="6" id="KW-1185">Reference proteome</keyword>
<keyword evidence="1" id="KW-0521">NADP</keyword>
<dbReference type="InterPro" id="IPR001509">
    <property type="entry name" value="Epimerase_deHydtase"/>
</dbReference>
<dbReference type="PANTHER" id="PTHR43103:SF3">
    <property type="entry name" value="ADP-L-GLYCERO-D-MANNO-HEPTOSE-6-EPIMERASE"/>
    <property type="match status" value="1"/>
</dbReference>
<evidence type="ECO:0000256" key="2">
    <source>
        <dbReference type="ARBA" id="ARBA00023277"/>
    </source>
</evidence>
<dbReference type="EMBL" id="JAUDZG010000005">
    <property type="protein sequence ID" value="KAK3304751.1"/>
    <property type="molecule type" value="Genomic_DNA"/>
</dbReference>
<evidence type="ECO:0000313" key="6">
    <source>
        <dbReference type="Proteomes" id="UP001273166"/>
    </source>
</evidence>
<evidence type="ECO:0000259" key="4">
    <source>
        <dbReference type="Pfam" id="PF01370"/>
    </source>
</evidence>
<dbReference type="Gene3D" id="3.90.25.10">
    <property type="entry name" value="UDP-galactose 4-epimerase, domain 1"/>
    <property type="match status" value="1"/>
</dbReference>
<feature type="domain" description="NAD-dependent epimerase/dehydratase" evidence="4">
    <location>
        <begin position="11"/>
        <end position="232"/>
    </location>
</feature>
<comment type="caution">
    <text evidence="5">The sequence shown here is derived from an EMBL/GenBank/DDBJ whole genome shotgun (WGS) entry which is preliminary data.</text>
</comment>
<dbReference type="Pfam" id="PF01370">
    <property type="entry name" value="Epimerase"/>
    <property type="match status" value="1"/>
</dbReference>
<evidence type="ECO:0000256" key="1">
    <source>
        <dbReference type="ARBA" id="ARBA00022857"/>
    </source>
</evidence>
<name>A0AAJ0GRF9_9PEZI</name>